<sequence>MTNLGDLEIFAKVASTGSMSVAGRALGYSPAVVSKRIMRLENRLGTRLLQRTTRQVSMTEAGLGFYQRILRVLEGLQEAEGFISGQVDLAQGTLKVSAPTSFGRLHIAPHMAAFLNRYPSISLNLILTDEFSDLVGEGFDMAVRIGELTDSTLVAKRLAPVRRILCASPKYVANSGEPAAFEDLDGHCCLPTHNGEPWRMASDSGKVIHRPSASLATNSSEVVRAAVLSGIGIALRSTWEVGADIRSGKLVQVLPEYEGAGDISIAAVYPSRQFLPVKVRIFIDYLAEIFGEAPYWENGP</sequence>
<proteinExistence type="inferred from homology"/>
<keyword evidence="3" id="KW-0238">DNA-binding</keyword>
<organism evidence="9 10">
    <name type="scientific">Rhizobium vallis</name>
    <dbReference type="NCBI Taxonomy" id="634290"/>
    <lineage>
        <taxon>Bacteria</taxon>
        <taxon>Pseudomonadati</taxon>
        <taxon>Pseudomonadota</taxon>
        <taxon>Alphaproteobacteria</taxon>
        <taxon>Hyphomicrobiales</taxon>
        <taxon>Rhizobiaceae</taxon>
        <taxon>Rhizobium/Agrobacterium group</taxon>
        <taxon>Rhizobium</taxon>
    </lineage>
</organism>
<dbReference type="FunFam" id="1.10.10.10:FF:000001">
    <property type="entry name" value="LysR family transcriptional regulator"/>
    <property type="match status" value="1"/>
</dbReference>
<dbReference type="RefSeq" id="WP_126924719.1">
    <property type="nucleotide sequence ID" value="NZ_ML133699.1"/>
</dbReference>
<evidence type="ECO:0000256" key="1">
    <source>
        <dbReference type="ARBA" id="ARBA00009437"/>
    </source>
</evidence>
<dbReference type="Proteomes" id="UP000278823">
    <property type="component" value="Unassembled WGS sequence"/>
</dbReference>
<dbReference type="GO" id="GO:0003677">
    <property type="term" value="F:DNA binding"/>
    <property type="evidence" value="ECO:0007669"/>
    <property type="project" value="UniProtKB-KW"/>
</dbReference>
<dbReference type="InterPro" id="IPR036390">
    <property type="entry name" value="WH_DNA-bd_sf"/>
</dbReference>
<dbReference type="FunFam" id="3.40.190.290:FF:000001">
    <property type="entry name" value="Transcriptional regulator, LysR family"/>
    <property type="match status" value="1"/>
</dbReference>
<evidence type="ECO:0000313" key="10">
    <source>
        <dbReference type="Proteomes" id="UP000278823"/>
    </source>
</evidence>
<dbReference type="InterPro" id="IPR000847">
    <property type="entry name" value="LysR_HTH_N"/>
</dbReference>
<evidence type="ECO:0000256" key="6">
    <source>
        <dbReference type="ARBA" id="ARBA00067332"/>
    </source>
</evidence>
<evidence type="ECO:0000256" key="5">
    <source>
        <dbReference type="ARBA" id="ARBA00054626"/>
    </source>
</evidence>
<evidence type="ECO:0000256" key="3">
    <source>
        <dbReference type="ARBA" id="ARBA00023125"/>
    </source>
</evidence>
<evidence type="ECO:0000313" key="9">
    <source>
        <dbReference type="EMBL" id="RUM20498.1"/>
    </source>
</evidence>
<evidence type="ECO:0000256" key="7">
    <source>
        <dbReference type="ARBA" id="ARBA00083243"/>
    </source>
</evidence>
<dbReference type="CDD" id="cd08422">
    <property type="entry name" value="PBP2_CrgA_like"/>
    <property type="match status" value="1"/>
</dbReference>
<dbReference type="Pfam" id="PF03466">
    <property type="entry name" value="LysR_substrate"/>
    <property type="match status" value="1"/>
</dbReference>
<evidence type="ECO:0000256" key="4">
    <source>
        <dbReference type="ARBA" id="ARBA00023163"/>
    </source>
</evidence>
<protein>
    <recommendedName>
        <fullName evidence="6">HTH-type transcriptional regulator TtuA</fullName>
    </recommendedName>
    <alternativeName>
        <fullName evidence="7">Tartrate utilization transcriptional regulator</fullName>
    </alternativeName>
</protein>
<keyword evidence="2" id="KW-0805">Transcription regulation</keyword>
<accession>A0A3S0T1S3</accession>
<comment type="caution">
    <text evidence="9">The sequence shown here is derived from an EMBL/GenBank/DDBJ whole genome shotgun (WGS) entry which is preliminary data.</text>
</comment>
<dbReference type="GO" id="GO:0003700">
    <property type="term" value="F:DNA-binding transcription factor activity"/>
    <property type="evidence" value="ECO:0007669"/>
    <property type="project" value="InterPro"/>
</dbReference>
<comment type="similarity">
    <text evidence="1">Belongs to the LysR transcriptional regulatory family.</text>
</comment>
<keyword evidence="4" id="KW-0804">Transcription</keyword>
<dbReference type="SUPFAM" id="SSF53850">
    <property type="entry name" value="Periplasmic binding protein-like II"/>
    <property type="match status" value="1"/>
</dbReference>
<dbReference type="OrthoDB" id="9786526at2"/>
<name>A0A3S0T1S3_9HYPH</name>
<dbReference type="AlphaFoldDB" id="A0A3S0T1S3"/>
<dbReference type="PANTHER" id="PTHR30537">
    <property type="entry name" value="HTH-TYPE TRANSCRIPTIONAL REGULATOR"/>
    <property type="match status" value="1"/>
</dbReference>
<evidence type="ECO:0000259" key="8">
    <source>
        <dbReference type="PROSITE" id="PS50931"/>
    </source>
</evidence>
<dbReference type="PROSITE" id="PS50931">
    <property type="entry name" value="HTH_LYSR"/>
    <property type="match status" value="1"/>
</dbReference>
<dbReference type="InterPro" id="IPR005119">
    <property type="entry name" value="LysR_subst-bd"/>
</dbReference>
<comment type="function">
    <text evidence="5">Transcriptional regulator of the ttuABCDE tartrate utilization operon.</text>
</comment>
<dbReference type="InterPro" id="IPR058163">
    <property type="entry name" value="LysR-type_TF_proteobact-type"/>
</dbReference>
<dbReference type="Gene3D" id="3.40.190.290">
    <property type="match status" value="1"/>
</dbReference>
<gene>
    <name evidence="9" type="ORF">EFQ99_29705</name>
</gene>
<dbReference type="Gene3D" id="1.10.10.10">
    <property type="entry name" value="Winged helix-like DNA-binding domain superfamily/Winged helix DNA-binding domain"/>
    <property type="match status" value="1"/>
</dbReference>
<dbReference type="EMBL" id="RJTH01000015">
    <property type="protein sequence ID" value="RUM20498.1"/>
    <property type="molecule type" value="Genomic_DNA"/>
</dbReference>
<evidence type="ECO:0000256" key="2">
    <source>
        <dbReference type="ARBA" id="ARBA00023015"/>
    </source>
</evidence>
<dbReference type="Pfam" id="PF00126">
    <property type="entry name" value="HTH_1"/>
    <property type="match status" value="1"/>
</dbReference>
<dbReference type="InterPro" id="IPR036388">
    <property type="entry name" value="WH-like_DNA-bd_sf"/>
</dbReference>
<dbReference type="PANTHER" id="PTHR30537:SF5">
    <property type="entry name" value="HTH-TYPE TRANSCRIPTIONAL ACTIVATOR TTDR-RELATED"/>
    <property type="match status" value="1"/>
</dbReference>
<feature type="domain" description="HTH lysR-type" evidence="8">
    <location>
        <begin position="1"/>
        <end position="59"/>
    </location>
</feature>
<keyword evidence="10" id="KW-1185">Reference proteome</keyword>
<dbReference type="SUPFAM" id="SSF46785">
    <property type="entry name" value="Winged helix' DNA-binding domain"/>
    <property type="match status" value="1"/>
</dbReference>
<reference evidence="10" key="1">
    <citation type="submission" date="2018-11" db="EMBL/GenBank/DDBJ databases">
        <title>Rhizobium chutanense sp. nov., isolated from root nodules of Phaseolus vulgaris in China.</title>
        <authorList>
            <person name="Huo Y."/>
        </authorList>
    </citation>
    <scope>NUCLEOTIDE SEQUENCE [LARGE SCALE GENOMIC DNA]</scope>
    <source>
        <strain evidence="10">CCBAU 65647</strain>
    </source>
</reference>